<feature type="compositionally biased region" description="Basic and acidic residues" evidence="1">
    <location>
        <begin position="36"/>
        <end position="47"/>
    </location>
</feature>
<evidence type="ECO:0000313" key="3">
    <source>
        <dbReference type="Proteomes" id="UP000290540"/>
    </source>
</evidence>
<accession>A0A4Q2V6C2</accession>
<feature type="compositionally biased region" description="Low complexity" evidence="1">
    <location>
        <begin position="1"/>
        <end position="17"/>
    </location>
</feature>
<proteinExistence type="predicted"/>
<dbReference type="AlphaFoldDB" id="A0A4Q2V6C2"/>
<dbReference type="EMBL" id="MQTW01000362">
    <property type="protein sequence ID" value="RYC80519.1"/>
    <property type="molecule type" value="Genomic_DNA"/>
</dbReference>
<dbReference type="Proteomes" id="UP000290540">
    <property type="component" value="Unassembled WGS sequence"/>
</dbReference>
<sequence>MATPNSSSSARSQASLSTPAQDEKTNGEIAPVNDSDTNKEDIKDTEHSSNSNQDNGGTEGRNLDDILDSAGQHVTQDMGFK</sequence>
<organism evidence="2 3">
    <name type="scientific">Fusarium oxysporum f. sp. narcissi</name>
    <dbReference type="NCBI Taxonomy" id="451672"/>
    <lineage>
        <taxon>Eukaryota</taxon>
        <taxon>Fungi</taxon>
        <taxon>Dikarya</taxon>
        <taxon>Ascomycota</taxon>
        <taxon>Pezizomycotina</taxon>
        <taxon>Sordariomycetes</taxon>
        <taxon>Hypocreomycetidae</taxon>
        <taxon>Hypocreales</taxon>
        <taxon>Nectriaceae</taxon>
        <taxon>Fusarium</taxon>
        <taxon>Fusarium oxysporum species complex</taxon>
    </lineage>
</organism>
<evidence type="ECO:0000313" key="2">
    <source>
        <dbReference type="EMBL" id="RYC80519.1"/>
    </source>
</evidence>
<protein>
    <submittedName>
        <fullName evidence="2">Uncharacterized protein</fullName>
    </submittedName>
</protein>
<evidence type="ECO:0000256" key="1">
    <source>
        <dbReference type="SAM" id="MobiDB-lite"/>
    </source>
</evidence>
<gene>
    <name evidence="2" type="ORF">BFJ63_vAg16600</name>
</gene>
<comment type="caution">
    <text evidence="2">The sequence shown here is derived from an EMBL/GenBank/DDBJ whole genome shotgun (WGS) entry which is preliminary data.</text>
</comment>
<name>A0A4Q2V6C2_FUSOX</name>
<reference evidence="2 3" key="1">
    <citation type="submission" date="2016-12" db="EMBL/GenBank/DDBJ databases">
        <title>Draft genome sequence of Fusarium oxysporum causing rot on Narcissus.</title>
        <authorList>
            <person name="Armitage A.D."/>
            <person name="Taylor A."/>
            <person name="Clarkson J.P."/>
            <person name="Harrison R.J."/>
            <person name="Jackson A.C."/>
        </authorList>
    </citation>
    <scope>NUCLEOTIDE SEQUENCE [LARGE SCALE GENOMIC DNA]</scope>
    <source>
        <strain evidence="2 3">N139</strain>
    </source>
</reference>
<feature type="region of interest" description="Disordered" evidence="1">
    <location>
        <begin position="1"/>
        <end position="81"/>
    </location>
</feature>